<dbReference type="InterPro" id="IPR025240">
    <property type="entry name" value="DUF4189"/>
</dbReference>
<evidence type="ECO:0000259" key="2">
    <source>
        <dbReference type="Pfam" id="PF13827"/>
    </source>
</evidence>
<evidence type="ECO:0000313" key="3">
    <source>
        <dbReference type="EMBL" id="PZO44447.1"/>
    </source>
</evidence>
<dbReference type="AlphaFoldDB" id="A0A2W4WMM9"/>
<accession>A0A2W4WMM9</accession>
<organism evidence="3 4">
    <name type="scientific">Pseudanabaena frigida</name>
    <dbReference type="NCBI Taxonomy" id="945775"/>
    <lineage>
        <taxon>Bacteria</taxon>
        <taxon>Bacillati</taxon>
        <taxon>Cyanobacteriota</taxon>
        <taxon>Cyanophyceae</taxon>
        <taxon>Pseudanabaenales</taxon>
        <taxon>Pseudanabaenaceae</taxon>
        <taxon>Pseudanabaena</taxon>
    </lineage>
</organism>
<reference evidence="3 4" key="2">
    <citation type="submission" date="2018-06" db="EMBL/GenBank/DDBJ databases">
        <title>Metagenomic assembly of (sub)arctic Cyanobacteria and their associated microbiome from non-axenic cultures.</title>
        <authorList>
            <person name="Baurain D."/>
        </authorList>
    </citation>
    <scope>NUCLEOTIDE SEQUENCE [LARGE SCALE GENOMIC DNA]</scope>
    <source>
        <strain evidence="3">ULC066bin1</strain>
    </source>
</reference>
<comment type="caution">
    <text evidence="3">The sequence shown here is derived from an EMBL/GenBank/DDBJ whole genome shotgun (WGS) entry which is preliminary data.</text>
</comment>
<dbReference type="EMBL" id="QBML01000002">
    <property type="protein sequence ID" value="PZO44447.1"/>
    <property type="molecule type" value="Genomic_DNA"/>
</dbReference>
<feature type="chain" id="PRO_5016105296" description="DUF4189 domain-containing protein" evidence="1">
    <location>
        <begin position="26"/>
        <end position="118"/>
    </location>
</feature>
<dbReference type="Proteomes" id="UP000249467">
    <property type="component" value="Unassembled WGS sequence"/>
</dbReference>
<keyword evidence="1" id="KW-0732">Signal</keyword>
<evidence type="ECO:0000313" key="4">
    <source>
        <dbReference type="Proteomes" id="UP000249467"/>
    </source>
</evidence>
<name>A0A2W4WMM9_9CYAN</name>
<reference evidence="3 4" key="1">
    <citation type="submission" date="2018-04" db="EMBL/GenBank/DDBJ databases">
        <authorList>
            <person name="Go L.Y."/>
            <person name="Mitchell J.A."/>
        </authorList>
    </citation>
    <scope>NUCLEOTIDE SEQUENCE [LARGE SCALE GENOMIC DNA]</scope>
    <source>
        <strain evidence="3">ULC066bin1</strain>
    </source>
</reference>
<sequence>MKKYLGFIAATFLLVEGFGAGAAFAGDKYGAVATGSNDAYGYAYNYNSQAEAEDAAMSQCGSNCSVKVWFANACGAVAKGGGSLGWAWNVDETAAKANALSSCGNASCEIAAWACTDR</sequence>
<gene>
    <name evidence="3" type="ORF">DCF19_01455</name>
</gene>
<evidence type="ECO:0000256" key="1">
    <source>
        <dbReference type="SAM" id="SignalP"/>
    </source>
</evidence>
<feature type="signal peptide" evidence="1">
    <location>
        <begin position="1"/>
        <end position="25"/>
    </location>
</feature>
<dbReference type="Pfam" id="PF13827">
    <property type="entry name" value="DUF4189"/>
    <property type="match status" value="1"/>
</dbReference>
<feature type="domain" description="DUF4189" evidence="2">
    <location>
        <begin position="29"/>
        <end position="115"/>
    </location>
</feature>
<protein>
    <recommendedName>
        <fullName evidence="2">DUF4189 domain-containing protein</fullName>
    </recommendedName>
</protein>
<proteinExistence type="predicted"/>